<keyword evidence="1" id="KW-0812">Transmembrane</keyword>
<keyword evidence="1" id="KW-0472">Membrane</keyword>
<dbReference type="EMBL" id="BIFR01000001">
    <property type="protein sequence ID" value="GCE13358.1"/>
    <property type="molecule type" value="Genomic_DNA"/>
</dbReference>
<accession>A0A402A2H8</accession>
<keyword evidence="1" id="KW-1133">Transmembrane helix</keyword>
<organism evidence="2 3">
    <name type="scientific">Tengunoibacter tsumagoiensis</name>
    <dbReference type="NCBI Taxonomy" id="2014871"/>
    <lineage>
        <taxon>Bacteria</taxon>
        <taxon>Bacillati</taxon>
        <taxon>Chloroflexota</taxon>
        <taxon>Ktedonobacteria</taxon>
        <taxon>Ktedonobacterales</taxon>
        <taxon>Dictyobacteraceae</taxon>
        <taxon>Tengunoibacter</taxon>
    </lineage>
</organism>
<gene>
    <name evidence="2" type="ORF">KTT_32170</name>
</gene>
<feature type="transmembrane region" description="Helical" evidence="1">
    <location>
        <begin position="12"/>
        <end position="33"/>
    </location>
</feature>
<keyword evidence="3" id="KW-1185">Reference proteome</keyword>
<feature type="transmembrane region" description="Helical" evidence="1">
    <location>
        <begin position="53"/>
        <end position="74"/>
    </location>
</feature>
<dbReference type="Proteomes" id="UP000287352">
    <property type="component" value="Unassembled WGS sequence"/>
</dbReference>
<name>A0A402A2H8_9CHLR</name>
<dbReference type="AlphaFoldDB" id="A0A402A2H8"/>
<sequence>MNTQTLTIKQLWLLALEICLGLLIVALILEMAIDHPAMLTDLLPTRPFELINLILVLLSLFIGGAAASALGFAGAKARKSLCLDRIVSNIEACLLRGVTFAMVFKKPRGVIKNFNDEIKNNILKDLESAFNRDIILSFFKVFVYLFALLCVISMIVTLLVILIKR</sequence>
<proteinExistence type="predicted"/>
<comment type="caution">
    <text evidence="2">The sequence shown here is derived from an EMBL/GenBank/DDBJ whole genome shotgun (WGS) entry which is preliminary data.</text>
</comment>
<reference evidence="3" key="1">
    <citation type="submission" date="2018-12" db="EMBL/GenBank/DDBJ databases">
        <title>Tengunoibacter tsumagoiensis gen. nov., sp. nov., Dictyobacter kobayashii sp. nov., D. alpinus sp. nov., and D. joshuensis sp. nov. and description of Dictyobacteraceae fam. nov. within the order Ktedonobacterales isolated from Tengu-no-mugimeshi.</title>
        <authorList>
            <person name="Wang C.M."/>
            <person name="Zheng Y."/>
            <person name="Sakai Y."/>
            <person name="Toyoda A."/>
            <person name="Minakuchi Y."/>
            <person name="Abe K."/>
            <person name="Yokota A."/>
            <person name="Yabe S."/>
        </authorList>
    </citation>
    <scope>NUCLEOTIDE SEQUENCE [LARGE SCALE GENOMIC DNA]</scope>
    <source>
        <strain evidence="3">Uno3</strain>
    </source>
</reference>
<evidence type="ECO:0000313" key="2">
    <source>
        <dbReference type="EMBL" id="GCE13358.1"/>
    </source>
</evidence>
<protein>
    <submittedName>
        <fullName evidence="2">Uncharacterized protein</fullName>
    </submittedName>
</protein>
<evidence type="ECO:0000313" key="3">
    <source>
        <dbReference type="Proteomes" id="UP000287352"/>
    </source>
</evidence>
<feature type="transmembrane region" description="Helical" evidence="1">
    <location>
        <begin position="141"/>
        <end position="163"/>
    </location>
</feature>
<dbReference type="RefSeq" id="WP_126580889.1">
    <property type="nucleotide sequence ID" value="NZ_BIFR01000001.1"/>
</dbReference>
<evidence type="ECO:0000256" key="1">
    <source>
        <dbReference type="SAM" id="Phobius"/>
    </source>
</evidence>